<comment type="caution">
    <text evidence="2">The sequence shown here is derived from an EMBL/GenBank/DDBJ whole genome shotgun (WGS) entry which is preliminary data.</text>
</comment>
<protein>
    <submittedName>
        <fullName evidence="2">HNH endonuclease</fullName>
    </submittedName>
</protein>
<dbReference type="CDD" id="cd00085">
    <property type="entry name" value="HNHc"/>
    <property type="match status" value="1"/>
</dbReference>
<dbReference type="Pfam" id="PF13391">
    <property type="entry name" value="HNH_2"/>
    <property type="match status" value="1"/>
</dbReference>
<dbReference type="SMART" id="SM00507">
    <property type="entry name" value="HNHc"/>
    <property type="match status" value="1"/>
</dbReference>
<proteinExistence type="predicted"/>
<evidence type="ECO:0000259" key="1">
    <source>
        <dbReference type="SMART" id="SM00507"/>
    </source>
</evidence>
<organism evidence="2 3">
    <name type="scientific">Brotonthovivens ammoniilytica</name>
    <dbReference type="NCBI Taxonomy" id="2981725"/>
    <lineage>
        <taxon>Bacteria</taxon>
        <taxon>Bacillati</taxon>
        <taxon>Bacillota</taxon>
        <taxon>Clostridia</taxon>
        <taxon>Lachnospirales</taxon>
        <taxon>Lachnospiraceae</taxon>
        <taxon>Brotonthovivens</taxon>
    </lineage>
</organism>
<keyword evidence="2" id="KW-0378">Hydrolase</keyword>
<evidence type="ECO:0000313" key="3">
    <source>
        <dbReference type="Proteomes" id="UP001652442"/>
    </source>
</evidence>
<name>A0ABT2TH94_9FIRM</name>
<keyword evidence="2" id="KW-0255">Endonuclease</keyword>
<keyword evidence="3" id="KW-1185">Reference proteome</keyword>
<dbReference type="EMBL" id="JAOQJQ010000001">
    <property type="protein sequence ID" value="MCU6761555.1"/>
    <property type="molecule type" value="Genomic_DNA"/>
</dbReference>
<accession>A0ABT2TH94</accession>
<dbReference type="GO" id="GO:0004519">
    <property type="term" value="F:endonuclease activity"/>
    <property type="evidence" value="ECO:0007669"/>
    <property type="project" value="UniProtKB-KW"/>
</dbReference>
<gene>
    <name evidence="2" type="ORF">OCV88_04270</name>
</gene>
<keyword evidence="2" id="KW-0540">Nuclease</keyword>
<reference evidence="2 3" key="1">
    <citation type="journal article" date="2021" name="ISME Commun">
        <title>Automated analysis of genomic sequences facilitates high-throughput and comprehensive description of bacteria.</title>
        <authorList>
            <person name="Hitch T.C.A."/>
        </authorList>
    </citation>
    <scope>NUCLEOTIDE SEQUENCE [LARGE SCALE GENOMIC DNA]</scope>
    <source>
        <strain evidence="2 3">Sanger_109</strain>
    </source>
</reference>
<dbReference type="RefSeq" id="WP_262590689.1">
    <property type="nucleotide sequence ID" value="NZ_JAOQJQ010000001.1"/>
</dbReference>
<sequence>MVSRYIDEAIKRKLYAESMGRCMNPGCQRELFCKNGDIIEKAHIDPYCKTANNSFENLVLLCPNCHTEFDKNHAFTSEEVLEWKESRKKELDRFFCKEYKTFEDLRKEVAPILQENQTIYERYYLNDNKTLWDKFEYKILVNNRKLKMLFLANSSLIQRHPEKSYSNLAYIQSFLLHVDEFEVTRTEEEKIREVLFPTEINSMFGIAPVEDFILPSTKSLELLIKRLKAQDKYETIGIGIDQPYIQMNEGGQSVQVFLDDTPRMRQLYYDYDCFMGAKVRLESLNYALKYIRSRNVRFNFLSDSNLREITIQGTKLIFVYEYCLSQSELIHLAPEKNSIVVNLHNWNGESSISSQAYMEAKRMNVRLLTMGAFYGYINEIM</sequence>
<dbReference type="InterPro" id="IPR003615">
    <property type="entry name" value="HNH_nuc"/>
</dbReference>
<dbReference type="Proteomes" id="UP001652442">
    <property type="component" value="Unassembled WGS sequence"/>
</dbReference>
<evidence type="ECO:0000313" key="2">
    <source>
        <dbReference type="EMBL" id="MCU6761555.1"/>
    </source>
</evidence>
<feature type="domain" description="HNH nuclease" evidence="1">
    <location>
        <begin position="13"/>
        <end position="67"/>
    </location>
</feature>